<feature type="compositionally biased region" description="Polar residues" evidence="5">
    <location>
        <begin position="623"/>
        <end position="637"/>
    </location>
</feature>
<feature type="region of interest" description="Disordered" evidence="5">
    <location>
        <begin position="1"/>
        <end position="37"/>
    </location>
</feature>
<feature type="domain" description="HSF-type DNA-binding" evidence="6">
    <location>
        <begin position="123"/>
        <end position="229"/>
    </location>
</feature>
<proteinExistence type="inferred from homology"/>
<dbReference type="Proteomes" id="UP000650833">
    <property type="component" value="Unassembled WGS sequence"/>
</dbReference>
<feature type="region of interest" description="Disordered" evidence="5">
    <location>
        <begin position="567"/>
        <end position="586"/>
    </location>
</feature>
<dbReference type="EMBL" id="JAEPRC010000277">
    <property type="protein sequence ID" value="KAG2201699.1"/>
    <property type="molecule type" value="Genomic_DNA"/>
</dbReference>
<feature type="compositionally biased region" description="Polar residues" evidence="5">
    <location>
        <begin position="1"/>
        <end position="15"/>
    </location>
</feature>
<name>A0A8H7V531_9FUNG</name>
<dbReference type="PANTHER" id="PTHR10015">
    <property type="entry name" value="HEAT SHOCK TRANSCRIPTION FACTOR"/>
    <property type="match status" value="1"/>
</dbReference>
<evidence type="ECO:0000256" key="2">
    <source>
        <dbReference type="ARBA" id="ARBA00023125"/>
    </source>
</evidence>
<dbReference type="GO" id="GO:0005634">
    <property type="term" value="C:nucleus"/>
    <property type="evidence" value="ECO:0007669"/>
    <property type="project" value="UniProtKB-SubCell"/>
</dbReference>
<evidence type="ECO:0000313" key="7">
    <source>
        <dbReference type="EMBL" id="KAG2201699.1"/>
    </source>
</evidence>
<dbReference type="Gene3D" id="1.10.10.10">
    <property type="entry name" value="Winged helix-like DNA-binding domain superfamily/Winged helix DNA-binding domain"/>
    <property type="match status" value="1"/>
</dbReference>
<dbReference type="InterPro" id="IPR036390">
    <property type="entry name" value="WH_DNA-bd_sf"/>
</dbReference>
<dbReference type="AlphaFoldDB" id="A0A8H7V531"/>
<evidence type="ECO:0000259" key="6">
    <source>
        <dbReference type="SMART" id="SM00415"/>
    </source>
</evidence>
<keyword evidence="3" id="KW-0539">Nucleus</keyword>
<evidence type="ECO:0000256" key="1">
    <source>
        <dbReference type="ARBA" id="ARBA00004123"/>
    </source>
</evidence>
<dbReference type="InterPro" id="IPR036388">
    <property type="entry name" value="WH-like_DNA-bd_sf"/>
</dbReference>
<dbReference type="SUPFAM" id="SSF46785">
    <property type="entry name" value="Winged helix' DNA-binding domain"/>
    <property type="match status" value="1"/>
</dbReference>
<evidence type="ECO:0000256" key="5">
    <source>
        <dbReference type="SAM" id="MobiDB-lite"/>
    </source>
</evidence>
<feature type="compositionally biased region" description="Low complexity" evidence="5">
    <location>
        <begin position="639"/>
        <end position="688"/>
    </location>
</feature>
<dbReference type="Pfam" id="PF00447">
    <property type="entry name" value="HSF_DNA-bind"/>
    <property type="match status" value="1"/>
</dbReference>
<dbReference type="GO" id="GO:0003700">
    <property type="term" value="F:DNA-binding transcription factor activity"/>
    <property type="evidence" value="ECO:0007669"/>
    <property type="project" value="InterPro"/>
</dbReference>
<dbReference type="PANTHER" id="PTHR10015:SF206">
    <property type="entry name" value="HSF-TYPE DNA-BINDING DOMAIN-CONTAINING PROTEIN"/>
    <property type="match status" value="1"/>
</dbReference>
<dbReference type="OrthoDB" id="60033at2759"/>
<evidence type="ECO:0000256" key="3">
    <source>
        <dbReference type="ARBA" id="ARBA00023242"/>
    </source>
</evidence>
<reference evidence="7" key="1">
    <citation type="submission" date="2020-12" db="EMBL/GenBank/DDBJ databases">
        <title>Metabolic potential, ecology and presence of endohyphal bacteria is reflected in genomic diversity of Mucoromycotina.</title>
        <authorList>
            <person name="Muszewska A."/>
            <person name="Okrasinska A."/>
            <person name="Steczkiewicz K."/>
            <person name="Drgas O."/>
            <person name="Orlowska M."/>
            <person name="Perlinska-Lenart U."/>
            <person name="Aleksandrzak-Piekarczyk T."/>
            <person name="Szatraj K."/>
            <person name="Zielenkiewicz U."/>
            <person name="Pilsyk S."/>
            <person name="Malc E."/>
            <person name="Mieczkowski P."/>
            <person name="Kruszewska J.S."/>
            <person name="Biernat P."/>
            <person name="Pawlowska J."/>
        </authorList>
    </citation>
    <scope>NUCLEOTIDE SEQUENCE</scope>
    <source>
        <strain evidence="7">CBS 226.32</strain>
    </source>
</reference>
<organism evidence="7 8">
    <name type="scientific">Mucor plumbeus</name>
    <dbReference type="NCBI Taxonomy" id="97098"/>
    <lineage>
        <taxon>Eukaryota</taxon>
        <taxon>Fungi</taxon>
        <taxon>Fungi incertae sedis</taxon>
        <taxon>Mucoromycota</taxon>
        <taxon>Mucoromycotina</taxon>
        <taxon>Mucoromycetes</taxon>
        <taxon>Mucorales</taxon>
        <taxon>Mucorineae</taxon>
        <taxon>Mucoraceae</taxon>
        <taxon>Mucor</taxon>
    </lineage>
</organism>
<evidence type="ECO:0000256" key="4">
    <source>
        <dbReference type="RuleBase" id="RU004020"/>
    </source>
</evidence>
<gene>
    <name evidence="7" type="ORF">INT46_007151</name>
</gene>
<evidence type="ECO:0000313" key="8">
    <source>
        <dbReference type="Proteomes" id="UP000650833"/>
    </source>
</evidence>
<comment type="caution">
    <text evidence="7">The sequence shown here is derived from an EMBL/GenBank/DDBJ whole genome shotgun (WGS) entry which is preliminary data.</text>
</comment>
<comment type="subcellular location">
    <subcellularLocation>
        <location evidence="1">Nucleus</location>
    </subcellularLocation>
</comment>
<feature type="region of interest" description="Disordered" evidence="5">
    <location>
        <begin position="623"/>
        <end position="700"/>
    </location>
</feature>
<keyword evidence="8" id="KW-1185">Reference proteome</keyword>
<feature type="compositionally biased region" description="Polar residues" evidence="5">
    <location>
        <begin position="105"/>
        <end position="118"/>
    </location>
</feature>
<keyword evidence="2" id="KW-0238">DNA-binding</keyword>
<protein>
    <recommendedName>
        <fullName evidence="6">HSF-type DNA-binding domain-containing protein</fullName>
    </recommendedName>
</protein>
<dbReference type="InterPro" id="IPR000232">
    <property type="entry name" value="HSF_DNA-bd"/>
</dbReference>
<dbReference type="SMART" id="SM00415">
    <property type="entry name" value="HSF"/>
    <property type="match status" value="1"/>
</dbReference>
<accession>A0A8H7V531</accession>
<dbReference type="GO" id="GO:0043565">
    <property type="term" value="F:sequence-specific DNA binding"/>
    <property type="evidence" value="ECO:0007669"/>
    <property type="project" value="InterPro"/>
</dbReference>
<comment type="similarity">
    <text evidence="4">Belongs to the HSF family.</text>
</comment>
<feature type="compositionally biased region" description="Polar residues" evidence="5">
    <location>
        <begin position="23"/>
        <end position="37"/>
    </location>
</feature>
<sequence>MDYPLHQSQYTASTNHSRHHPQQQDQSPNVTNQNTNYRTYPMFNERSDISSIMFDGNSSNVEEDDSRSSMILLSTRPPHSIHDPWNQPQLHHQHQHQHHSSVSSGDYQQHQPIQNQTPHSERGIAGFVSKLYQCLQSVDSNQKYARWCQHDGKDMFIIDCIPEFTEFVLPRLFKHCKFPSFVRQLNIYGFQRDTDARKSKDTKDKESCRWYHPCFRPGRRDLFHLIRRKATRYSRKRKTKPSNDEDPETILNLGSADESEIDEENQENMILLVNNEEHHDHRSSSVSSVTQSMQPIDCNPTSSQLQLGFSEPAAVTTTTMATAISTNSPRLANHTIPLVVNTNINMTTANDYHSMATPPLAHNNNNNTTILQQDDLPSDNADDRILDNGLVVNMQHQQQQHHHFEQQQQQLHQPLMHNQELRLQLYHMKQHYEKMHVYFKEQLSTAQVQIDEQKIRIQQLEGALGITKHSVKQSTTQQPAAGGYMSTVCTTIPNSSSLSPSPFNNANYNFQQQQRQINQNSPVNTPRLVTANHRSMYQMQNINNSNTNNCAITTTPRPNNFYFHENSSSSPSMGNTNNNNNIDNSNNNKMIVIKSEIISSPSTPSTSSNSWLPYHIHHRDSLSTAVESSNSNSNNGMVTAGSSTNQSTTTTATDSTKLKSALPSLTSSSNTPLIVHSNINSNNNINDNSDNHDTSNLHNNSKIDLMDHVNFNTFI</sequence>
<feature type="region of interest" description="Disordered" evidence="5">
    <location>
        <begin position="75"/>
        <end position="119"/>
    </location>
</feature>